<gene>
    <name evidence="3" type="ORF">MACH07_12500</name>
</gene>
<protein>
    <recommendedName>
        <fullName evidence="2">ATP-grasp domain-containing protein</fullName>
    </recommendedName>
</protein>
<evidence type="ECO:0000313" key="4">
    <source>
        <dbReference type="Proteomes" id="UP001330184"/>
    </source>
</evidence>
<dbReference type="AlphaFoldDB" id="A0AA48KN14"/>
<reference evidence="3 4" key="1">
    <citation type="submission" date="2023-01" db="EMBL/GenBank/DDBJ databases">
        <title>Complete genome sequence of Muricauda aquimarina strain IFOP_LL357.</title>
        <authorList>
            <person name="Gajardo G."/>
            <person name="Ueki S."/>
            <person name="Maruyama F."/>
        </authorList>
    </citation>
    <scope>NUCLEOTIDE SEQUENCE [LARGE SCALE GENOMIC DNA]</scope>
    <source>
        <strain evidence="3 4">IFOP_LL357</strain>
    </source>
</reference>
<sequence length="403" mass="46000">MENYTREAIKGNCAVVLGGYVNGYSIALELHEKNIENIALVQYGKQLAGYSNLFNTKLSVDKTSGTLLLALQKLSKEFGYLVLFPTDDLFIENLYSIREKIEDFAFLPFNPGNIISASDKAVQYQFCEKLGVPYPKSVELKNINDVPDLANRLRLPIIIKPNKREDLKIKVFRSVTISSENELSTHQESLKTYFEKGVSFLASEIVPGHTNGTIYAYVGYRSPKTKTILNEWIGRKLTQYPDDYGVFSSASNEAPEIIRAHGQALLNGMDLYGICEPEFKYDPRDGDYKLMEINLRSMMWHRVGNLSGVFLQQTQWLDALGKTVPKYEQSTKLVHFSYLKHEVVNLVLRKGYFRLFKQNLYKGDENRLAMFTKGDLKPFIIDQGNTITTLVKQVAKKLLRRVK</sequence>
<evidence type="ECO:0000313" key="3">
    <source>
        <dbReference type="EMBL" id="BDW92418.1"/>
    </source>
</evidence>
<name>A0AA48KN14_9FLAO</name>
<feature type="domain" description="ATP-grasp" evidence="2">
    <location>
        <begin position="124"/>
        <end position="320"/>
    </location>
</feature>
<dbReference type="Gene3D" id="3.30.470.20">
    <property type="entry name" value="ATP-grasp fold, B domain"/>
    <property type="match status" value="1"/>
</dbReference>
<organism evidence="3 4">
    <name type="scientific">Flagellimonas marinaquae</name>
    <dbReference type="NCBI Taxonomy" id="254955"/>
    <lineage>
        <taxon>Bacteria</taxon>
        <taxon>Pseudomonadati</taxon>
        <taxon>Bacteroidota</taxon>
        <taxon>Flavobacteriia</taxon>
        <taxon>Flavobacteriales</taxon>
        <taxon>Flavobacteriaceae</taxon>
        <taxon>Flagellimonas</taxon>
    </lineage>
</organism>
<dbReference type="EMBL" id="AP027268">
    <property type="protein sequence ID" value="BDW92418.1"/>
    <property type="molecule type" value="Genomic_DNA"/>
</dbReference>
<dbReference type="SUPFAM" id="SSF56059">
    <property type="entry name" value="Glutathione synthetase ATP-binding domain-like"/>
    <property type="match status" value="1"/>
</dbReference>
<dbReference type="RefSeq" id="WP_224835947.1">
    <property type="nucleotide sequence ID" value="NZ_AP027268.1"/>
</dbReference>
<evidence type="ECO:0000259" key="2">
    <source>
        <dbReference type="PROSITE" id="PS50975"/>
    </source>
</evidence>
<proteinExistence type="predicted"/>
<dbReference type="PROSITE" id="PS50975">
    <property type="entry name" value="ATP_GRASP"/>
    <property type="match status" value="1"/>
</dbReference>
<dbReference type="GO" id="GO:0046872">
    <property type="term" value="F:metal ion binding"/>
    <property type="evidence" value="ECO:0007669"/>
    <property type="project" value="InterPro"/>
</dbReference>
<dbReference type="InterPro" id="IPR011761">
    <property type="entry name" value="ATP-grasp"/>
</dbReference>
<keyword evidence="4" id="KW-1185">Reference proteome</keyword>
<evidence type="ECO:0000256" key="1">
    <source>
        <dbReference type="PROSITE-ProRule" id="PRU00409"/>
    </source>
</evidence>
<keyword evidence="1" id="KW-0547">Nucleotide-binding</keyword>
<keyword evidence="1" id="KW-0067">ATP-binding</keyword>
<dbReference type="Proteomes" id="UP001330184">
    <property type="component" value="Chromosome"/>
</dbReference>
<accession>A0AA48KN14</accession>
<dbReference type="GO" id="GO:0005524">
    <property type="term" value="F:ATP binding"/>
    <property type="evidence" value="ECO:0007669"/>
    <property type="project" value="UniProtKB-UniRule"/>
</dbReference>